<dbReference type="SUPFAM" id="SSF52402">
    <property type="entry name" value="Adenine nucleotide alpha hydrolases-like"/>
    <property type="match status" value="1"/>
</dbReference>
<keyword evidence="5 8" id="KW-0547">Nucleotide-binding</keyword>
<dbReference type="Pfam" id="PF01171">
    <property type="entry name" value="ATP_bind_3"/>
    <property type="match status" value="1"/>
</dbReference>
<evidence type="ECO:0000256" key="8">
    <source>
        <dbReference type="HAMAP-Rule" id="MF_01161"/>
    </source>
</evidence>
<evidence type="ECO:0000256" key="5">
    <source>
        <dbReference type="ARBA" id="ARBA00022741"/>
    </source>
</evidence>
<evidence type="ECO:0000256" key="7">
    <source>
        <dbReference type="ARBA" id="ARBA00048539"/>
    </source>
</evidence>
<dbReference type="EMBL" id="JXAL01000025">
    <property type="protein sequence ID" value="KIL34964.1"/>
    <property type="molecule type" value="Genomic_DNA"/>
</dbReference>
<dbReference type="PANTHER" id="PTHR43033:SF1">
    <property type="entry name" value="TRNA(ILE)-LYSIDINE SYNTHASE-RELATED"/>
    <property type="match status" value="1"/>
</dbReference>
<dbReference type="InterPro" id="IPR012094">
    <property type="entry name" value="tRNA_Ile_lys_synt"/>
</dbReference>
<evidence type="ECO:0000256" key="1">
    <source>
        <dbReference type="ARBA" id="ARBA00004496"/>
    </source>
</evidence>
<evidence type="ECO:0000313" key="11">
    <source>
        <dbReference type="Proteomes" id="UP000054526"/>
    </source>
</evidence>
<evidence type="ECO:0000313" key="10">
    <source>
        <dbReference type="EMBL" id="KIL34964.1"/>
    </source>
</evidence>
<dbReference type="SUPFAM" id="SSF82829">
    <property type="entry name" value="MesJ substrate recognition domain-like"/>
    <property type="match status" value="1"/>
</dbReference>
<dbReference type="EC" id="6.3.4.19" evidence="8"/>
<dbReference type="InterPro" id="IPR012795">
    <property type="entry name" value="tRNA_Ile_lys_synt_N"/>
</dbReference>
<dbReference type="Gene3D" id="3.30.465.60">
    <property type="match status" value="1"/>
</dbReference>
<dbReference type="Proteomes" id="UP000054526">
    <property type="component" value="Unassembled WGS sequence"/>
</dbReference>
<dbReference type="Pfam" id="PF11734">
    <property type="entry name" value="TilS_C"/>
    <property type="match status" value="1"/>
</dbReference>
<dbReference type="NCBIfam" id="TIGR02433">
    <property type="entry name" value="lysidine_TilS_C"/>
    <property type="match status" value="1"/>
</dbReference>
<dbReference type="InterPro" id="IPR012796">
    <property type="entry name" value="Lysidine-tRNA-synth_C"/>
</dbReference>
<dbReference type="InterPro" id="IPR011063">
    <property type="entry name" value="TilS/TtcA_N"/>
</dbReference>
<comment type="caution">
    <text evidence="10">The sequence shown here is derived from an EMBL/GenBank/DDBJ whole genome shotgun (WGS) entry which is preliminary data.</text>
</comment>
<organism evidence="10 11">
    <name type="scientific">Cohnella kolymensis</name>
    <dbReference type="NCBI Taxonomy" id="1590652"/>
    <lineage>
        <taxon>Bacteria</taxon>
        <taxon>Bacillati</taxon>
        <taxon>Bacillota</taxon>
        <taxon>Bacilli</taxon>
        <taxon>Bacillales</taxon>
        <taxon>Paenibacillaceae</taxon>
        <taxon>Cohnella</taxon>
    </lineage>
</organism>
<proteinExistence type="inferred from homology"/>
<accession>A0ABR5A1N0</accession>
<dbReference type="CDD" id="cd01992">
    <property type="entry name" value="TilS_N"/>
    <property type="match status" value="1"/>
</dbReference>
<dbReference type="Gene3D" id="3.40.50.620">
    <property type="entry name" value="HUPs"/>
    <property type="match status" value="1"/>
</dbReference>
<gene>
    <name evidence="8" type="primary">tilS</name>
    <name evidence="10" type="ORF">SD71_16570</name>
</gene>
<dbReference type="HAMAP" id="MF_01161">
    <property type="entry name" value="tRNA_Ile_lys_synt"/>
    <property type="match status" value="1"/>
</dbReference>
<dbReference type="PANTHER" id="PTHR43033">
    <property type="entry name" value="TRNA(ILE)-LYSIDINE SYNTHASE-RELATED"/>
    <property type="match status" value="1"/>
</dbReference>
<dbReference type="SMART" id="SM00977">
    <property type="entry name" value="TilS_C"/>
    <property type="match status" value="1"/>
</dbReference>
<keyword evidence="6 8" id="KW-0067">ATP-binding</keyword>
<comment type="subcellular location">
    <subcellularLocation>
        <location evidence="1 8">Cytoplasm</location>
    </subcellularLocation>
</comment>
<evidence type="ECO:0000256" key="3">
    <source>
        <dbReference type="ARBA" id="ARBA00022598"/>
    </source>
</evidence>
<keyword evidence="3 8" id="KW-0436">Ligase</keyword>
<comment type="similarity">
    <text evidence="8">Belongs to the tRNA(Ile)-lysidine synthase family.</text>
</comment>
<keyword evidence="4 8" id="KW-0819">tRNA processing</keyword>
<reference evidence="10 11" key="1">
    <citation type="submission" date="2014-12" db="EMBL/GenBank/DDBJ databases">
        <title>Draft genome sequence of Cohnella kolymensis strain B-2846.</title>
        <authorList>
            <person name="Karlyshev A.V."/>
            <person name="Kudryashova E.B."/>
        </authorList>
    </citation>
    <scope>NUCLEOTIDE SEQUENCE [LARGE SCALE GENOMIC DNA]</scope>
    <source>
        <strain evidence="10 11">VKM B-2846</strain>
    </source>
</reference>
<dbReference type="NCBIfam" id="TIGR02432">
    <property type="entry name" value="lysidine_TilS_N"/>
    <property type="match status" value="1"/>
</dbReference>
<evidence type="ECO:0000256" key="6">
    <source>
        <dbReference type="ARBA" id="ARBA00022840"/>
    </source>
</evidence>
<sequence length="476" mass="53235">MTVEPHDELCDRVMAEAKAAGWWPKGIPVVAAVSGGPDSMALLHMLKTMAEENPFRIVVAHANHQFRGAESDAEAEMVQRTAEQWGLPFETASLDIPAFMAETGMNAQAAAREKRYRFLMEAAHRHSCPFIVLGHHAGDQAETVLMRIIRGTGVGGLSGIPFRRREEDLELIRPLLRIYKGELLAYCKRNGVPYAVDSSNADRHYFRNAVRMDLMPLLEKYNPQLQSSLVRLADMAGADDDYLEAEALRIFRNLVIPTGGGFRLERQRFCSLHVALQRRLIKLILSYCANPRETVEFRHIEDIVSAVGPNQPAVARFDLGDGWVFNREYDEVYIGPSLPEANSYNYIVREPAGEVTIEGTGDKLVFHRIEGPCPANAGSRVDAYFDEELLAFPLAVRSRIPGDVLLPYGLNGSKKVQDMFVDAKVPRSKRDLQPLLADAHGQVLWIPGMRRSRHALVSANTERVVHITFIEAENPT</sequence>
<protein>
    <recommendedName>
        <fullName evidence="8">tRNA(Ile)-lysidine synthase</fullName>
        <ecNumber evidence="8">6.3.4.19</ecNumber>
    </recommendedName>
    <alternativeName>
        <fullName evidence="8">tRNA(Ile)-2-lysyl-cytidine synthase</fullName>
    </alternativeName>
    <alternativeName>
        <fullName evidence="8">tRNA(Ile)-lysidine synthetase</fullName>
    </alternativeName>
</protein>
<name>A0ABR5A1N0_9BACL</name>
<keyword evidence="2 8" id="KW-0963">Cytoplasm</keyword>
<evidence type="ECO:0000256" key="2">
    <source>
        <dbReference type="ARBA" id="ARBA00022490"/>
    </source>
</evidence>
<evidence type="ECO:0000259" key="9">
    <source>
        <dbReference type="SMART" id="SM00977"/>
    </source>
</evidence>
<evidence type="ECO:0000256" key="4">
    <source>
        <dbReference type="ARBA" id="ARBA00022694"/>
    </source>
</evidence>
<feature type="binding site" evidence="8">
    <location>
        <begin position="34"/>
        <end position="39"/>
    </location>
    <ligand>
        <name>ATP</name>
        <dbReference type="ChEBI" id="CHEBI:30616"/>
    </ligand>
</feature>
<keyword evidence="11" id="KW-1185">Reference proteome</keyword>
<comment type="domain">
    <text evidence="8">The N-terminal region contains the highly conserved SGGXDS motif, predicted to be a P-loop motif involved in ATP binding.</text>
</comment>
<dbReference type="InterPro" id="IPR014729">
    <property type="entry name" value="Rossmann-like_a/b/a_fold"/>
</dbReference>
<comment type="catalytic activity">
    <reaction evidence="7 8">
        <text>cytidine(34) in tRNA(Ile2) + L-lysine + ATP = lysidine(34) in tRNA(Ile2) + AMP + diphosphate + H(+)</text>
        <dbReference type="Rhea" id="RHEA:43744"/>
        <dbReference type="Rhea" id="RHEA-COMP:10625"/>
        <dbReference type="Rhea" id="RHEA-COMP:10670"/>
        <dbReference type="ChEBI" id="CHEBI:15378"/>
        <dbReference type="ChEBI" id="CHEBI:30616"/>
        <dbReference type="ChEBI" id="CHEBI:32551"/>
        <dbReference type="ChEBI" id="CHEBI:33019"/>
        <dbReference type="ChEBI" id="CHEBI:82748"/>
        <dbReference type="ChEBI" id="CHEBI:83665"/>
        <dbReference type="ChEBI" id="CHEBI:456215"/>
        <dbReference type="EC" id="6.3.4.19"/>
    </reaction>
</comment>
<dbReference type="SUPFAM" id="SSF56037">
    <property type="entry name" value="PheT/TilS domain"/>
    <property type="match status" value="1"/>
</dbReference>
<feature type="domain" description="Lysidine-tRNA(Ile) synthetase C-terminal" evidence="9">
    <location>
        <begin position="394"/>
        <end position="467"/>
    </location>
</feature>
<comment type="function">
    <text evidence="8">Ligates lysine onto the cytidine present at position 34 of the AUA codon-specific tRNA(Ile) that contains the anticodon CAU, in an ATP-dependent manner. Cytidine is converted to lysidine, thus changing the amino acid specificity of the tRNA from methionine to isoleucine.</text>
</comment>